<keyword evidence="3" id="KW-1185">Reference proteome</keyword>
<organism evidence="2 3">
    <name type="scientific">Scyliorhinus torazame</name>
    <name type="common">Cloudy catshark</name>
    <name type="synonym">Catulus torazame</name>
    <dbReference type="NCBI Taxonomy" id="75743"/>
    <lineage>
        <taxon>Eukaryota</taxon>
        <taxon>Metazoa</taxon>
        <taxon>Chordata</taxon>
        <taxon>Craniata</taxon>
        <taxon>Vertebrata</taxon>
        <taxon>Chondrichthyes</taxon>
        <taxon>Elasmobranchii</taxon>
        <taxon>Galeomorphii</taxon>
        <taxon>Galeoidea</taxon>
        <taxon>Carcharhiniformes</taxon>
        <taxon>Scyliorhinidae</taxon>
        <taxon>Scyliorhinus</taxon>
    </lineage>
</organism>
<comment type="caution">
    <text evidence="2">The sequence shown here is derived from an EMBL/GenBank/DDBJ whole genome shotgun (WGS) entry which is preliminary data.</text>
</comment>
<dbReference type="OrthoDB" id="9983798at2759"/>
<sequence length="126" mass="14559">IVELEAQCADFNQEKERNVRLSQTVKQLEADVNEKEQELERLREEALLIPQLMEQCEDVQQRLQAAEDTNKELENKAKSLKANIEESRHKQGNLKQELTSFLEVLDGKIDELHGFRQGLAKLGMDN</sequence>
<dbReference type="EMBL" id="BFAA01023420">
    <property type="protein sequence ID" value="GCB82407.1"/>
    <property type="molecule type" value="Genomic_DNA"/>
</dbReference>
<keyword evidence="1" id="KW-0175">Coiled coil</keyword>
<evidence type="ECO:0000313" key="3">
    <source>
        <dbReference type="Proteomes" id="UP000288216"/>
    </source>
</evidence>
<dbReference type="AlphaFoldDB" id="A0A401QAR9"/>
<evidence type="ECO:0000256" key="1">
    <source>
        <dbReference type="SAM" id="Coils"/>
    </source>
</evidence>
<dbReference type="PANTHER" id="PTHR10918">
    <property type="entry name" value="HOMER"/>
    <property type="match status" value="1"/>
</dbReference>
<evidence type="ECO:0000313" key="2">
    <source>
        <dbReference type="EMBL" id="GCB82407.1"/>
    </source>
</evidence>
<protein>
    <submittedName>
        <fullName evidence="2">Uncharacterized protein</fullName>
    </submittedName>
</protein>
<feature type="non-terminal residue" evidence="2">
    <location>
        <position position="1"/>
    </location>
</feature>
<dbReference type="InterPro" id="IPR045027">
    <property type="entry name" value="Homer"/>
</dbReference>
<proteinExistence type="predicted"/>
<gene>
    <name evidence="2" type="ORF">scyTo_0022664</name>
</gene>
<reference evidence="2 3" key="1">
    <citation type="journal article" date="2018" name="Nat. Ecol. Evol.">
        <title>Shark genomes provide insights into elasmobranch evolution and the origin of vertebrates.</title>
        <authorList>
            <person name="Hara Y"/>
            <person name="Yamaguchi K"/>
            <person name="Onimaru K"/>
            <person name="Kadota M"/>
            <person name="Koyanagi M"/>
            <person name="Keeley SD"/>
            <person name="Tatsumi K"/>
            <person name="Tanaka K"/>
            <person name="Motone F"/>
            <person name="Kageyama Y"/>
            <person name="Nozu R"/>
            <person name="Adachi N"/>
            <person name="Nishimura O"/>
            <person name="Nakagawa R"/>
            <person name="Tanegashima C"/>
            <person name="Kiyatake I"/>
            <person name="Matsumoto R"/>
            <person name="Murakumo K"/>
            <person name="Nishida K"/>
            <person name="Terakita A"/>
            <person name="Kuratani S"/>
            <person name="Sato K"/>
            <person name="Hyodo S Kuraku.S."/>
        </authorList>
    </citation>
    <scope>NUCLEOTIDE SEQUENCE [LARGE SCALE GENOMIC DNA]</scope>
</reference>
<dbReference type="STRING" id="75743.A0A401QAR9"/>
<dbReference type="GO" id="GO:0035256">
    <property type="term" value="F:G protein-coupled glutamate receptor binding"/>
    <property type="evidence" value="ECO:0007669"/>
    <property type="project" value="InterPro"/>
</dbReference>
<dbReference type="Proteomes" id="UP000288216">
    <property type="component" value="Unassembled WGS sequence"/>
</dbReference>
<dbReference type="Gene3D" id="1.20.5.1700">
    <property type="match status" value="1"/>
</dbReference>
<feature type="coiled-coil region" evidence="1">
    <location>
        <begin position="11"/>
        <end position="97"/>
    </location>
</feature>
<accession>A0A401QAR9</accession>
<dbReference type="OMA" id="WEADEEC"/>
<name>A0A401QAR9_SCYTO</name>